<feature type="compositionally biased region" description="Basic and acidic residues" evidence="1">
    <location>
        <begin position="1"/>
        <end position="14"/>
    </location>
</feature>
<organism evidence="4 5">
    <name type="scientific">Coffea arabica</name>
    <name type="common">Arabian coffee</name>
    <dbReference type="NCBI Taxonomy" id="13443"/>
    <lineage>
        <taxon>Eukaryota</taxon>
        <taxon>Viridiplantae</taxon>
        <taxon>Streptophyta</taxon>
        <taxon>Embryophyta</taxon>
        <taxon>Tracheophyta</taxon>
        <taxon>Spermatophyta</taxon>
        <taxon>Magnoliopsida</taxon>
        <taxon>eudicotyledons</taxon>
        <taxon>Gunneridae</taxon>
        <taxon>Pentapetalae</taxon>
        <taxon>asterids</taxon>
        <taxon>lamiids</taxon>
        <taxon>Gentianales</taxon>
        <taxon>Rubiaceae</taxon>
        <taxon>Ixoroideae</taxon>
        <taxon>Gardenieae complex</taxon>
        <taxon>Bertiereae - Coffeeae clade</taxon>
        <taxon>Coffeeae</taxon>
        <taxon>Coffea</taxon>
    </lineage>
</organism>
<evidence type="ECO:0000313" key="5">
    <source>
        <dbReference type="RefSeq" id="XP_071912433.1"/>
    </source>
</evidence>
<evidence type="ECO:0000259" key="3">
    <source>
        <dbReference type="Pfam" id="PF14244"/>
    </source>
</evidence>
<reference evidence="5" key="1">
    <citation type="submission" date="2025-08" db="UniProtKB">
        <authorList>
            <consortium name="RefSeq"/>
        </authorList>
    </citation>
    <scope>IDENTIFICATION</scope>
    <source>
        <tissue evidence="5">Leaves</tissue>
    </source>
</reference>
<dbReference type="InterPro" id="IPR029472">
    <property type="entry name" value="Copia-like_N"/>
</dbReference>
<keyword evidence="4" id="KW-1185">Reference proteome</keyword>
<dbReference type="Proteomes" id="UP001652660">
    <property type="component" value="Chromosome 6e"/>
</dbReference>
<evidence type="ECO:0000256" key="1">
    <source>
        <dbReference type="SAM" id="MobiDB-lite"/>
    </source>
</evidence>
<name>A0ABM4UYR9_COFAR</name>
<evidence type="ECO:0000259" key="2">
    <source>
        <dbReference type="Pfam" id="PF03732"/>
    </source>
</evidence>
<sequence>MATSDNKKDGDSSRKRVTSPYDLNPNDNPGNLVTHVQLKGDNYDEWAKAICMSMRSKKKLGFLDGTIQRPDDDSDDLEDWYTVNSMLVSWIFNTIESTLRSTISYKDSAFDLWQDIRERFRVTNGPRIQQLKVAVVECKQGNSTISDYYGRMKKLWEELADHDAIPMCHCGRCTCNLTKAFDKRAEDEKVHQFLMGLNSDIYGTIRSTILGSDPLPNMNKVYASMIREEQVHTASSSKEMKGEVMSFVAQINPGRGRAMIVLVVSGEALAEAKELDKAVGEDVEARRMQLWLLGHLRMELLKEV</sequence>
<dbReference type="PANTHER" id="PTHR37610">
    <property type="entry name" value="CCHC-TYPE DOMAIN-CONTAINING PROTEIN"/>
    <property type="match status" value="1"/>
</dbReference>
<protein>
    <recommendedName>
        <fullName evidence="6">Retrotransposon Copia-like N-terminal domain-containing protein</fullName>
    </recommendedName>
</protein>
<dbReference type="InterPro" id="IPR005162">
    <property type="entry name" value="Retrotrans_gag_dom"/>
</dbReference>
<dbReference type="Pfam" id="PF03732">
    <property type="entry name" value="Retrotrans_gag"/>
    <property type="match status" value="1"/>
</dbReference>
<feature type="domain" description="Retrotransposon Copia-like N-terminal" evidence="3">
    <location>
        <begin position="25"/>
        <end position="71"/>
    </location>
</feature>
<feature type="region of interest" description="Disordered" evidence="1">
    <location>
        <begin position="1"/>
        <end position="30"/>
    </location>
</feature>
<dbReference type="RefSeq" id="XP_071912433.1">
    <property type="nucleotide sequence ID" value="XM_072056332.1"/>
</dbReference>
<feature type="domain" description="Retrotransposon gag" evidence="2">
    <location>
        <begin position="106"/>
        <end position="198"/>
    </location>
</feature>
<accession>A0ABM4UYR9</accession>
<evidence type="ECO:0000313" key="4">
    <source>
        <dbReference type="Proteomes" id="UP001652660"/>
    </source>
</evidence>
<proteinExistence type="predicted"/>
<dbReference type="GeneID" id="140009978"/>
<gene>
    <name evidence="5" type="primary">LOC140009978</name>
</gene>
<dbReference type="PANTHER" id="PTHR37610:SF101">
    <property type="entry name" value="(RAPE) HYPOTHETICAL PROTEIN"/>
    <property type="match status" value="1"/>
</dbReference>
<evidence type="ECO:0008006" key="6">
    <source>
        <dbReference type="Google" id="ProtNLM"/>
    </source>
</evidence>
<dbReference type="Pfam" id="PF14244">
    <property type="entry name" value="Retrotran_gag_3"/>
    <property type="match status" value="1"/>
</dbReference>